<accession>A0A243S8K7</accession>
<dbReference type="AlphaFoldDB" id="A0A243S8K7"/>
<dbReference type="Proteomes" id="UP000195105">
    <property type="component" value="Unassembled WGS sequence"/>
</dbReference>
<organism evidence="2 3">
    <name type="scientific">Streptomyces swartbergensis</name>
    <dbReference type="NCBI Taxonomy" id="487165"/>
    <lineage>
        <taxon>Bacteria</taxon>
        <taxon>Bacillati</taxon>
        <taxon>Actinomycetota</taxon>
        <taxon>Actinomycetes</taxon>
        <taxon>Kitasatosporales</taxon>
        <taxon>Streptomycetaceae</taxon>
        <taxon>Streptomyces</taxon>
    </lineage>
</organism>
<feature type="region of interest" description="Disordered" evidence="1">
    <location>
        <begin position="68"/>
        <end position="97"/>
    </location>
</feature>
<name>A0A243S8K7_9ACTN</name>
<evidence type="ECO:0000313" key="3">
    <source>
        <dbReference type="Proteomes" id="UP000195105"/>
    </source>
</evidence>
<reference evidence="2 3" key="1">
    <citation type="submission" date="2017-05" db="EMBL/GenBank/DDBJ databases">
        <title>Biotechnological potential of actinobacteria isolated from South African environments.</title>
        <authorList>
            <person name="Le Roes-Hill M."/>
            <person name="Prins A."/>
            <person name="Durrell K.A."/>
        </authorList>
    </citation>
    <scope>NUCLEOTIDE SEQUENCE [LARGE SCALE GENOMIC DNA]</scope>
    <source>
        <strain evidence="2 3">HMC13</strain>
    </source>
</reference>
<dbReference type="RefSeq" id="WP_086599928.1">
    <property type="nucleotide sequence ID" value="NZ_NGFN01000024.1"/>
</dbReference>
<sequence>MACTANGGLRVTFDRGEVGVPAAGAYTVAFPEETVTPWLSAFGQRVQRQTVTPSRSLDLGAAHIPETATLPLSPLPDNHGSIAIGRVRQTHHRPPLE</sequence>
<dbReference type="EMBL" id="NGFN01000024">
    <property type="protein sequence ID" value="OUD03982.1"/>
    <property type="molecule type" value="Genomic_DNA"/>
</dbReference>
<evidence type="ECO:0000256" key="1">
    <source>
        <dbReference type="SAM" id="MobiDB-lite"/>
    </source>
</evidence>
<evidence type="ECO:0000313" key="2">
    <source>
        <dbReference type="EMBL" id="OUD03982.1"/>
    </source>
</evidence>
<feature type="compositionally biased region" description="Basic residues" evidence="1">
    <location>
        <begin position="88"/>
        <end position="97"/>
    </location>
</feature>
<protein>
    <submittedName>
        <fullName evidence="2">Uncharacterized protein</fullName>
    </submittedName>
</protein>
<keyword evidence="3" id="KW-1185">Reference proteome</keyword>
<gene>
    <name evidence="2" type="ORF">CA983_06550</name>
</gene>
<proteinExistence type="predicted"/>
<comment type="caution">
    <text evidence="2">The sequence shown here is derived from an EMBL/GenBank/DDBJ whole genome shotgun (WGS) entry which is preliminary data.</text>
</comment>